<evidence type="ECO:0000313" key="4">
    <source>
        <dbReference type="WBParaSite" id="HPBE_0002556401-mRNA-1"/>
    </source>
</evidence>
<reference evidence="2 3" key="1">
    <citation type="submission" date="2018-11" db="EMBL/GenBank/DDBJ databases">
        <authorList>
            <consortium name="Pathogen Informatics"/>
        </authorList>
    </citation>
    <scope>NUCLEOTIDE SEQUENCE [LARGE SCALE GENOMIC DNA]</scope>
</reference>
<keyword evidence="1" id="KW-1133">Transmembrane helix</keyword>
<protein>
    <submittedName>
        <fullName evidence="4">Transmembrane protein</fullName>
    </submittedName>
</protein>
<dbReference type="Proteomes" id="UP000050761">
    <property type="component" value="Unassembled WGS sequence"/>
</dbReference>
<reference evidence="4" key="2">
    <citation type="submission" date="2019-09" db="UniProtKB">
        <authorList>
            <consortium name="WormBaseParasite"/>
        </authorList>
    </citation>
    <scope>IDENTIFICATION</scope>
</reference>
<evidence type="ECO:0000313" key="2">
    <source>
        <dbReference type="EMBL" id="VDP52117.1"/>
    </source>
</evidence>
<keyword evidence="1" id="KW-0812">Transmembrane</keyword>
<sequence>MNSKAILNEIDEMDLRLELIQSQRFKKIMRSIFVAGFIVVVCVMANDSAEKPDSNEKADLKASAPVPAAAGAHALGEDLLAVFREKSSRSM</sequence>
<keyword evidence="1" id="KW-0472">Membrane</keyword>
<accession>A0A183GS94</accession>
<proteinExistence type="predicted"/>
<gene>
    <name evidence="2" type="ORF">HPBE_LOCUS25563</name>
</gene>
<name>A0A183GS94_HELPZ</name>
<dbReference type="WBParaSite" id="HPBE_0002556401-mRNA-1">
    <property type="protein sequence ID" value="HPBE_0002556401-mRNA-1"/>
    <property type="gene ID" value="HPBE_0002556401"/>
</dbReference>
<dbReference type="EMBL" id="UZAH01038132">
    <property type="protein sequence ID" value="VDP52117.1"/>
    <property type="molecule type" value="Genomic_DNA"/>
</dbReference>
<dbReference type="AlphaFoldDB" id="A0A183GS94"/>
<feature type="transmembrane region" description="Helical" evidence="1">
    <location>
        <begin position="28"/>
        <end position="46"/>
    </location>
</feature>
<evidence type="ECO:0000256" key="1">
    <source>
        <dbReference type="SAM" id="Phobius"/>
    </source>
</evidence>
<keyword evidence="3" id="KW-1185">Reference proteome</keyword>
<accession>A0A3P8DKL3</accession>
<evidence type="ECO:0000313" key="3">
    <source>
        <dbReference type="Proteomes" id="UP000050761"/>
    </source>
</evidence>
<organism evidence="3 4">
    <name type="scientific">Heligmosomoides polygyrus</name>
    <name type="common">Parasitic roundworm</name>
    <dbReference type="NCBI Taxonomy" id="6339"/>
    <lineage>
        <taxon>Eukaryota</taxon>
        <taxon>Metazoa</taxon>
        <taxon>Ecdysozoa</taxon>
        <taxon>Nematoda</taxon>
        <taxon>Chromadorea</taxon>
        <taxon>Rhabditida</taxon>
        <taxon>Rhabditina</taxon>
        <taxon>Rhabditomorpha</taxon>
        <taxon>Strongyloidea</taxon>
        <taxon>Heligmosomidae</taxon>
        <taxon>Heligmosomoides</taxon>
    </lineage>
</organism>